<keyword evidence="4" id="KW-1185">Reference proteome</keyword>
<feature type="compositionally biased region" description="Basic and acidic residues" evidence="1">
    <location>
        <begin position="12"/>
        <end position="25"/>
    </location>
</feature>
<comment type="caution">
    <text evidence="3">The sequence shown here is derived from an EMBL/GenBank/DDBJ whole genome shotgun (WGS) entry which is preliminary data.</text>
</comment>
<organism evidence="3 4">
    <name type="scientific">Rugosimonospora acidiphila</name>
    <dbReference type="NCBI Taxonomy" id="556531"/>
    <lineage>
        <taxon>Bacteria</taxon>
        <taxon>Bacillati</taxon>
        <taxon>Actinomycetota</taxon>
        <taxon>Actinomycetes</taxon>
        <taxon>Micromonosporales</taxon>
        <taxon>Micromonosporaceae</taxon>
        <taxon>Rugosimonospora</taxon>
    </lineage>
</organism>
<evidence type="ECO:0000259" key="2">
    <source>
        <dbReference type="Pfam" id="PF12728"/>
    </source>
</evidence>
<feature type="region of interest" description="Disordered" evidence="1">
    <location>
        <begin position="1"/>
        <end position="74"/>
    </location>
</feature>
<evidence type="ECO:0000256" key="1">
    <source>
        <dbReference type="SAM" id="MobiDB-lite"/>
    </source>
</evidence>
<name>A0ABP9S7M6_9ACTN</name>
<dbReference type="InterPro" id="IPR041657">
    <property type="entry name" value="HTH_17"/>
</dbReference>
<accession>A0ABP9S7M6</accession>
<dbReference type="EMBL" id="BAABJQ010000017">
    <property type="protein sequence ID" value="GAA5192463.1"/>
    <property type="molecule type" value="Genomic_DNA"/>
</dbReference>
<evidence type="ECO:0000313" key="4">
    <source>
        <dbReference type="Proteomes" id="UP001501570"/>
    </source>
</evidence>
<protein>
    <recommendedName>
        <fullName evidence="2">Helix-turn-helix domain-containing protein</fullName>
    </recommendedName>
</protein>
<sequence>MTVGHRQLRPTSVERTRERPAETAAEHPAVPVTPTPHDSWLSVALNGPPYAPLPTTTPHPRSNSSNDRKAATVPPKALYRVSEAMVLLSMSRTVIYEQMRAGRLRSVHQGRARLIPATAIADYVALLEAESTGRAA</sequence>
<gene>
    <name evidence="3" type="ORF">GCM10023322_52100</name>
</gene>
<feature type="domain" description="Helix-turn-helix" evidence="2">
    <location>
        <begin position="78"/>
        <end position="124"/>
    </location>
</feature>
<evidence type="ECO:0000313" key="3">
    <source>
        <dbReference type="EMBL" id="GAA5192463.1"/>
    </source>
</evidence>
<proteinExistence type="predicted"/>
<dbReference type="Proteomes" id="UP001501570">
    <property type="component" value="Unassembled WGS sequence"/>
</dbReference>
<reference evidence="4" key="1">
    <citation type="journal article" date="2019" name="Int. J. Syst. Evol. Microbiol.">
        <title>The Global Catalogue of Microorganisms (GCM) 10K type strain sequencing project: providing services to taxonomists for standard genome sequencing and annotation.</title>
        <authorList>
            <consortium name="The Broad Institute Genomics Platform"/>
            <consortium name="The Broad Institute Genome Sequencing Center for Infectious Disease"/>
            <person name="Wu L."/>
            <person name="Ma J."/>
        </authorList>
    </citation>
    <scope>NUCLEOTIDE SEQUENCE [LARGE SCALE GENOMIC DNA]</scope>
    <source>
        <strain evidence="4">JCM 18304</strain>
    </source>
</reference>
<dbReference type="Pfam" id="PF12728">
    <property type="entry name" value="HTH_17"/>
    <property type="match status" value="1"/>
</dbReference>